<evidence type="ECO:0000313" key="1">
    <source>
        <dbReference type="EMBL" id="PSJ58991.1"/>
    </source>
</evidence>
<dbReference type="EMBL" id="PXYL01000009">
    <property type="protein sequence ID" value="PSJ58991.1"/>
    <property type="molecule type" value="Genomic_DNA"/>
</dbReference>
<name>A0A2P7S981_9HYPH</name>
<reference evidence="1 2" key="1">
    <citation type="submission" date="2018-03" db="EMBL/GenBank/DDBJ databases">
        <title>The draft genome of Mesorhizobium soli JCM 19897.</title>
        <authorList>
            <person name="Li L."/>
            <person name="Liu L."/>
            <person name="Liang L."/>
            <person name="Wang T."/>
            <person name="Zhang X."/>
        </authorList>
    </citation>
    <scope>NUCLEOTIDE SEQUENCE [LARGE SCALE GENOMIC DNA]</scope>
    <source>
        <strain evidence="1 2">JCM 19897</strain>
    </source>
</reference>
<organism evidence="1 2">
    <name type="scientific">Pseudaminobacter soli</name>
    <name type="common">ex Li et al. 2025</name>
    <dbReference type="NCBI Taxonomy" id="1295366"/>
    <lineage>
        <taxon>Bacteria</taxon>
        <taxon>Pseudomonadati</taxon>
        <taxon>Pseudomonadota</taxon>
        <taxon>Alphaproteobacteria</taxon>
        <taxon>Hyphomicrobiales</taxon>
        <taxon>Phyllobacteriaceae</taxon>
        <taxon>Pseudaminobacter</taxon>
    </lineage>
</organism>
<keyword evidence="2" id="KW-1185">Reference proteome</keyword>
<proteinExistence type="predicted"/>
<evidence type="ECO:0000313" key="2">
    <source>
        <dbReference type="Proteomes" id="UP000240653"/>
    </source>
</evidence>
<comment type="caution">
    <text evidence="1">The sequence shown here is derived from an EMBL/GenBank/DDBJ whole genome shotgun (WGS) entry which is preliminary data.</text>
</comment>
<dbReference type="AlphaFoldDB" id="A0A2P7S981"/>
<dbReference type="Proteomes" id="UP000240653">
    <property type="component" value="Unassembled WGS sequence"/>
</dbReference>
<accession>A0A2P7S981</accession>
<sequence length="268" mass="28772">MHNWPSIVLGEVALGKFGLRYHLAAFLTLFPLVGQSAPLTPNEGAISFIGTLTDGDGKPGSFAIEAELKDGDFIGRGRIVTSDHTVRGDITQGFLENGRCSIRIESGRAHGDISGKCDSDKIDGQFETFYPGSGSKLGAVSGMVRTTAEPAADEDVPLPTVKLTCVFQDRKVSFKWGEPIQYSLAFSNLGSLTLTPEGLYKAGTSTEGQFVRIGDKIRLVSGTWSGAIGSIERDRSGEPAVIFYIEKNRGPDGTHLVDPYTTHCTQAR</sequence>
<gene>
    <name evidence="1" type="ORF">C7I85_18775</name>
</gene>
<protein>
    <submittedName>
        <fullName evidence="1">Uncharacterized protein</fullName>
    </submittedName>
</protein>